<evidence type="ECO:0000256" key="4">
    <source>
        <dbReference type="PROSITE-ProRule" id="PRU00175"/>
    </source>
</evidence>
<feature type="region of interest" description="Disordered" evidence="5">
    <location>
        <begin position="1"/>
        <end position="49"/>
    </location>
</feature>
<reference evidence="8" key="1">
    <citation type="submission" date="2018-01" db="EMBL/GenBank/DDBJ databases">
        <authorList>
            <person name="Mao J.F."/>
        </authorList>
    </citation>
    <scope>NUCLEOTIDE SEQUENCE</scope>
    <source>
        <strain evidence="8">Huo1</strain>
        <tissue evidence="8">Leaf</tissue>
    </source>
</reference>
<keyword evidence="6" id="KW-0812">Transmembrane</keyword>
<dbReference type="Proteomes" id="UP000298416">
    <property type="component" value="Unassembled WGS sequence"/>
</dbReference>
<feature type="transmembrane region" description="Helical" evidence="6">
    <location>
        <begin position="201"/>
        <end position="219"/>
    </location>
</feature>
<evidence type="ECO:0000259" key="7">
    <source>
        <dbReference type="PROSITE" id="PS50089"/>
    </source>
</evidence>
<evidence type="ECO:0000256" key="3">
    <source>
        <dbReference type="ARBA" id="ARBA00022833"/>
    </source>
</evidence>
<keyword evidence="6" id="KW-0472">Membrane</keyword>
<protein>
    <recommendedName>
        <fullName evidence="7">RING-type domain-containing protein</fullName>
    </recommendedName>
</protein>
<dbReference type="Gene3D" id="3.30.40.10">
    <property type="entry name" value="Zinc/RING finger domain, C3HC4 (zinc finger)"/>
    <property type="match status" value="1"/>
</dbReference>
<comment type="caution">
    <text evidence="8">The sequence shown here is derived from an EMBL/GenBank/DDBJ whole genome shotgun (WGS) entry which is preliminary data.</text>
</comment>
<dbReference type="PROSITE" id="PS00518">
    <property type="entry name" value="ZF_RING_1"/>
    <property type="match status" value="1"/>
</dbReference>
<name>A0A8X8WNC0_SALSN</name>
<evidence type="ECO:0000313" key="8">
    <source>
        <dbReference type="EMBL" id="KAG6398670.1"/>
    </source>
</evidence>
<dbReference type="InterPro" id="IPR018957">
    <property type="entry name" value="Znf_C3HC4_RING-type"/>
</dbReference>
<dbReference type="InterPro" id="IPR001841">
    <property type="entry name" value="Znf_RING"/>
</dbReference>
<keyword evidence="1" id="KW-0479">Metal-binding</keyword>
<feature type="transmembrane region" description="Helical" evidence="6">
    <location>
        <begin position="171"/>
        <end position="189"/>
    </location>
</feature>
<evidence type="ECO:0000256" key="6">
    <source>
        <dbReference type="SAM" id="Phobius"/>
    </source>
</evidence>
<keyword evidence="6" id="KW-1133">Transmembrane helix</keyword>
<dbReference type="EMBL" id="PNBA02000015">
    <property type="protein sequence ID" value="KAG6398670.1"/>
    <property type="molecule type" value="Genomic_DNA"/>
</dbReference>
<evidence type="ECO:0000256" key="2">
    <source>
        <dbReference type="ARBA" id="ARBA00022771"/>
    </source>
</evidence>
<evidence type="ECO:0000256" key="1">
    <source>
        <dbReference type="ARBA" id="ARBA00022723"/>
    </source>
</evidence>
<dbReference type="InterPro" id="IPR038896">
    <property type="entry name" value="RNF170"/>
</dbReference>
<dbReference type="SMART" id="SM00184">
    <property type="entry name" value="RING"/>
    <property type="match status" value="1"/>
</dbReference>
<dbReference type="PROSITE" id="PS50089">
    <property type="entry name" value="ZF_RING_2"/>
    <property type="match status" value="1"/>
</dbReference>
<keyword evidence="3" id="KW-0862">Zinc</keyword>
<dbReference type="GO" id="GO:0061630">
    <property type="term" value="F:ubiquitin protein ligase activity"/>
    <property type="evidence" value="ECO:0007669"/>
    <property type="project" value="InterPro"/>
</dbReference>
<proteinExistence type="predicted"/>
<accession>A0A8X8WNC0</accession>
<dbReference type="InterPro" id="IPR017907">
    <property type="entry name" value="Znf_RING_CS"/>
</dbReference>
<evidence type="ECO:0000313" key="9">
    <source>
        <dbReference type="Proteomes" id="UP000298416"/>
    </source>
</evidence>
<reference evidence="8" key="2">
    <citation type="submission" date="2020-08" db="EMBL/GenBank/DDBJ databases">
        <title>Plant Genome Project.</title>
        <authorList>
            <person name="Zhang R.-G."/>
        </authorList>
    </citation>
    <scope>NUCLEOTIDE SEQUENCE</scope>
    <source>
        <strain evidence="8">Huo1</strain>
        <tissue evidence="8">Leaf</tissue>
    </source>
</reference>
<keyword evidence="2 4" id="KW-0863">Zinc-finger</keyword>
<keyword evidence="9" id="KW-1185">Reference proteome</keyword>
<sequence length="238" mass="27178">MNPISEPITGEISGAEEVSADERETISAGDGDSNEASTSDERERKLMENPPSDDVCPICFGNFVVPCRAPCGHWYCGSCILQYWNFSAALQPCKCPMCSQRITKLIPEASLYQRRQSEISKVLRSVGDYNRLFMGGISGFVLKFLAIPLYIKRTFREMLNPDRPGIYLHEMRIIAMFLGLIYSFAPFDFLRIGRGNIIDLFDYSAFALSFILYLVGLYLRWKRERNIRELVEMPEAHD</sequence>
<dbReference type="AlphaFoldDB" id="A0A8X8WNC0"/>
<organism evidence="8">
    <name type="scientific">Salvia splendens</name>
    <name type="common">Scarlet sage</name>
    <dbReference type="NCBI Taxonomy" id="180675"/>
    <lineage>
        <taxon>Eukaryota</taxon>
        <taxon>Viridiplantae</taxon>
        <taxon>Streptophyta</taxon>
        <taxon>Embryophyta</taxon>
        <taxon>Tracheophyta</taxon>
        <taxon>Spermatophyta</taxon>
        <taxon>Magnoliopsida</taxon>
        <taxon>eudicotyledons</taxon>
        <taxon>Gunneridae</taxon>
        <taxon>Pentapetalae</taxon>
        <taxon>asterids</taxon>
        <taxon>lamiids</taxon>
        <taxon>Lamiales</taxon>
        <taxon>Lamiaceae</taxon>
        <taxon>Nepetoideae</taxon>
        <taxon>Mentheae</taxon>
        <taxon>Salviinae</taxon>
        <taxon>Salvia</taxon>
        <taxon>Salvia subgen. Calosphace</taxon>
        <taxon>core Calosphace</taxon>
    </lineage>
</organism>
<feature type="transmembrane region" description="Helical" evidence="6">
    <location>
        <begin position="132"/>
        <end position="151"/>
    </location>
</feature>
<dbReference type="OrthoDB" id="9049620at2759"/>
<dbReference type="PANTHER" id="PTHR22894:SF4">
    <property type="entry name" value="E3 UBIQUITIN-PROTEIN LIGASE RNF170-LIKE ISOFORM X1"/>
    <property type="match status" value="1"/>
</dbReference>
<dbReference type="PANTHER" id="PTHR22894">
    <property type="entry name" value="RING-TYPE DOMAIN-CONTAINING PROTEIN"/>
    <property type="match status" value="1"/>
</dbReference>
<dbReference type="Pfam" id="PF00097">
    <property type="entry name" value="zf-C3HC4"/>
    <property type="match status" value="1"/>
</dbReference>
<gene>
    <name evidence="8" type="ORF">SASPL_140137</name>
</gene>
<feature type="domain" description="RING-type" evidence="7">
    <location>
        <begin position="56"/>
        <end position="99"/>
    </location>
</feature>
<evidence type="ECO:0000256" key="5">
    <source>
        <dbReference type="SAM" id="MobiDB-lite"/>
    </source>
</evidence>
<dbReference type="SUPFAM" id="SSF57850">
    <property type="entry name" value="RING/U-box"/>
    <property type="match status" value="1"/>
</dbReference>
<dbReference type="InterPro" id="IPR013083">
    <property type="entry name" value="Znf_RING/FYVE/PHD"/>
</dbReference>
<dbReference type="GO" id="GO:0008270">
    <property type="term" value="F:zinc ion binding"/>
    <property type="evidence" value="ECO:0007669"/>
    <property type="project" value="UniProtKB-KW"/>
</dbReference>